<evidence type="ECO:0000313" key="6">
    <source>
        <dbReference type="EMBL" id="WFD12134.1"/>
    </source>
</evidence>
<feature type="binding site" evidence="5">
    <location>
        <position position="75"/>
    </location>
    <ligand>
        <name>isopentenyl diphosphate</name>
        <dbReference type="ChEBI" id="CHEBI:128769"/>
    </ligand>
</feature>
<sequence length="279" mass="31720">MKFKIADYAGFCFGVQRAMDMAWEELETMNDDEVYSLGPLIHNKQAVKVYEDKGLNVVDDLDKVNEKSKIIIRSHGVSKDIYRNAVDKNLKVIDATCPFVKKIQDIANEYYNKGYKIIIVGDKSHPEVVGINGWCNNEAITIKNIEDLSEIPRNYKKYCVVAQTTINLNMYKEISEKLKNILEDVIVHNTICLATRDRQKSASQLSKEVDCMIVIGGKHSSNTQKLVKICEENVETYHIETVSDLHAYDIKKYSFVGITAGASTPSWIIEDVIKFIKNI</sequence>
<name>A0ABY8EJF9_9FIRM</name>
<comment type="catalytic activity">
    <reaction evidence="5">
        <text>isopentenyl diphosphate + 2 oxidized [2Fe-2S]-[ferredoxin] + H2O = (2E)-4-hydroxy-3-methylbut-2-enyl diphosphate + 2 reduced [2Fe-2S]-[ferredoxin] + 2 H(+)</text>
        <dbReference type="Rhea" id="RHEA:24488"/>
        <dbReference type="Rhea" id="RHEA-COMP:10000"/>
        <dbReference type="Rhea" id="RHEA-COMP:10001"/>
        <dbReference type="ChEBI" id="CHEBI:15377"/>
        <dbReference type="ChEBI" id="CHEBI:15378"/>
        <dbReference type="ChEBI" id="CHEBI:33737"/>
        <dbReference type="ChEBI" id="CHEBI:33738"/>
        <dbReference type="ChEBI" id="CHEBI:128753"/>
        <dbReference type="ChEBI" id="CHEBI:128769"/>
        <dbReference type="EC" id="1.17.7.4"/>
    </reaction>
</comment>
<comment type="cofactor">
    <cofactor evidence="5">
        <name>[4Fe-4S] cluster</name>
        <dbReference type="ChEBI" id="CHEBI:49883"/>
    </cofactor>
    <text evidence="5">Binds 1 [4Fe-4S] cluster per subunit.</text>
</comment>
<dbReference type="EC" id="1.17.7.4" evidence="5"/>
<dbReference type="NCBIfam" id="NF002187">
    <property type="entry name" value="PRK01045.1-1"/>
    <property type="match status" value="1"/>
</dbReference>
<reference evidence="6 7" key="1">
    <citation type="submission" date="2023-03" db="EMBL/GenBank/DDBJ databases">
        <title>Complete genome sequence of Tepidibacter sp. SWIR-1, isolated from a deep-sea hydrothermal vent.</title>
        <authorList>
            <person name="Li X."/>
        </authorList>
    </citation>
    <scope>NUCLEOTIDE SEQUENCE [LARGE SCALE GENOMIC DNA]</scope>
    <source>
        <strain evidence="6 7">SWIR-1</strain>
    </source>
</reference>
<protein>
    <recommendedName>
        <fullName evidence="5">4-hydroxy-3-methylbut-2-enyl diphosphate reductase</fullName>
        <shortName evidence="5">HMBPP reductase</shortName>
        <ecNumber evidence="5">1.17.7.4</ecNumber>
    </recommendedName>
</protein>
<feature type="binding site" evidence="5">
    <location>
        <position position="192"/>
    </location>
    <ligand>
        <name>[4Fe-4S] cluster</name>
        <dbReference type="ChEBI" id="CHEBI:49883"/>
    </ligand>
</feature>
<evidence type="ECO:0000256" key="1">
    <source>
        <dbReference type="ARBA" id="ARBA00022485"/>
    </source>
</evidence>
<feature type="binding site" evidence="5">
    <location>
        <position position="125"/>
    </location>
    <ligand>
        <name>dimethylallyl diphosphate</name>
        <dbReference type="ChEBI" id="CHEBI:57623"/>
    </ligand>
</feature>
<feature type="binding site" evidence="5">
    <location>
        <position position="263"/>
    </location>
    <ligand>
        <name>(2E)-4-hydroxy-3-methylbut-2-enyl diphosphate</name>
        <dbReference type="ChEBI" id="CHEBI:128753"/>
    </ligand>
</feature>
<dbReference type="NCBIfam" id="NF009024">
    <property type="entry name" value="PRK12360.1"/>
    <property type="match status" value="1"/>
</dbReference>
<keyword evidence="3 5" id="KW-0408">Iron</keyword>
<dbReference type="RefSeq" id="WP_277734425.1">
    <property type="nucleotide sequence ID" value="NZ_CP120733.1"/>
</dbReference>
<dbReference type="HAMAP" id="MF_00191">
    <property type="entry name" value="IspH"/>
    <property type="match status" value="1"/>
</dbReference>
<comment type="catalytic activity">
    <reaction evidence="5">
        <text>dimethylallyl diphosphate + 2 oxidized [2Fe-2S]-[ferredoxin] + H2O = (2E)-4-hydroxy-3-methylbut-2-enyl diphosphate + 2 reduced [2Fe-2S]-[ferredoxin] + 2 H(+)</text>
        <dbReference type="Rhea" id="RHEA:24825"/>
        <dbReference type="Rhea" id="RHEA-COMP:10000"/>
        <dbReference type="Rhea" id="RHEA-COMP:10001"/>
        <dbReference type="ChEBI" id="CHEBI:15377"/>
        <dbReference type="ChEBI" id="CHEBI:15378"/>
        <dbReference type="ChEBI" id="CHEBI:33737"/>
        <dbReference type="ChEBI" id="CHEBI:33738"/>
        <dbReference type="ChEBI" id="CHEBI:57623"/>
        <dbReference type="ChEBI" id="CHEBI:128753"/>
        <dbReference type="EC" id="1.17.7.4"/>
    </reaction>
</comment>
<keyword evidence="2 5" id="KW-0479">Metal-binding</keyword>
<feature type="binding site" evidence="5">
    <location>
        <position position="125"/>
    </location>
    <ligand>
        <name>isopentenyl diphosphate</name>
        <dbReference type="ChEBI" id="CHEBI:128769"/>
    </ligand>
</feature>
<feature type="binding site" evidence="5">
    <location>
        <position position="221"/>
    </location>
    <ligand>
        <name>dimethylallyl diphosphate</name>
        <dbReference type="ChEBI" id="CHEBI:57623"/>
    </ligand>
</feature>
<feature type="binding site" evidence="5">
    <location>
        <position position="12"/>
    </location>
    <ligand>
        <name>[4Fe-4S] cluster</name>
        <dbReference type="ChEBI" id="CHEBI:49883"/>
    </ligand>
</feature>
<feature type="binding site" evidence="5">
    <location>
        <position position="75"/>
    </location>
    <ligand>
        <name>dimethylallyl diphosphate</name>
        <dbReference type="ChEBI" id="CHEBI:57623"/>
    </ligand>
</feature>
<feature type="binding site" evidence="5">
    <location>
        <position position="220"/>
    </location>
    <ligand>
        <name>(2E)-4-hydroxy-3-methylbut-2-enyl diphosphate</name>
        <dbReference type="ChEBI" id="CHEBI:128753"/>
    </ligand>
</feature>
<feature type="binding site" evidence="5">
    <location>
        <position position="42"/>
    </location>
    <ligand>
        <name>isopentenyl diphosphate</name>
        <dbReference type="ChEBI" id="CHEBI:128769"/>
    </ligand>
</feature>
<dbReference type="NCBIfam" id="TIGR00216">
    <property type="entry name" value="ispH_lytB"/>
    <property type="match status" value="1"/>
</dbReference>
<feature type="binding site" evidence="5">
    <location>
        <position position="222"/>
    </location>
    <ligand>
        <name>isopentenyl diphosphate</name>
        <dbReference type="ChEBI" id="CHEBI:128769"/>
    </ligand>
</feature>
<keyword evidence="5" id="KW-0414">Isoprene biosynthesis</keyword>
<dbReference type="Proteomes" id="UP001222800">
    <property type="component" value="Chromosome"/>
</dbReference>
<feature type="binding site" evidence="5">
    <location>
        <position position="263"/>
    </location>
    <ligand>
        <name>dimethylallyl diphosphate</name>
        <dbReference type="ChEBI" id="CHEBI:57623"/>
    </ligand>
</feature>
<feature type="binding site" evidence="5">
    <location>
        <position position="220"/>
    </location>
    <ligand>
        <name>dimethylallyl diphosphate</name>
        <dbReference type="ChEBI" id="CHEBI:57623"/>
    </ligand>
</feature>
<proteinExistence type="inferred from homology"/>
<evidence type="ECO:0000256" key="5">
    <source>
        <dbReference type="HAMAP-Rule" id="MF_00191"/>
    </source>
</evidence>
<dbReference type="GO" id="GO:0051745">
    <property type="term" value="F:4-hydroxy-3-methylbut-2-enyl diphosphate reductase activity"/>
    <property type="evidence" value="ECO:0007669"/>
    <property type="project" value="UniProtKB-EC"/>
</dbReference>
<feature type="active site" description="Proton donor" evidence="5">
    <location>
        <position position="127"/>
    </location>
</feature>
<keyword evidence="7" id="KW-1185">Reference proteome</keyword>
<dbReference type="Gene3D" id="3.40.50.11270">
    <property type="match status" value="1"/>
</dbReference>
<dbReference type="PANTHER" id="PTHR30426:SF0">
    <property type="entry name" value="4-HYDROXY-3-METHYLBUT-2-ENYL DIPHOSPHATE REDUCTASE"/>
    <property type="match status" value="1"/>
</dbReference>
<evidence type="ECO:0000256" key="4">
    <source>
        <dbReference type="ARBA" id="ARBA00023014"/>
    </source>
</evidence>
<keyword evidence="5 6" id="KW-0560">Oxidoreductase</keyword>
<comment type="pathway">
    <text evidence="5">Isoprenoid biosynthesis; isopentenyl diphosphate biosynthesis via DXP pathway; isopentenyl diphosphate from 1-deoxy-D-xylulose 5-phosphate: step 6/6.</text>
</comment>
<accession>A0ABY8EJF9</accession>
<feature type="binding site" evidence="5">
    <location>
        <position position="164"/>
    </location>
    <ligand>
        <name>(2E)-4-hydroxy-3-methylbut-2-enyl diphosphate</name>
        <dbReference type="ChEBI" id="CHEBI:128753"/>
    </ligand>
</feature>
<feature type="binding site" evidence="5">
    <location>
        <position position="221"/>
    </location>
    <ligand>
        <name>isopentenyl diphosphate</name>
        <dbReference type="ChEBI" id="CHEBI:128769"/>
    </ligand>
</feature>
<gene>
    <name evidence="5" type="primary">ispH</name>
    <name evidence="6" type="ORF">P4S50_08650</name>
</gene>
<dbReference type="InterPro" id="IPR003451">
    <property type="entry name" value="LytB/IspH"/>
</dbReference>
<dbReference type="EMBL" id="CP120733">
    <property type="protein sequence ID" value="WFD12134.1"/>
    <property type="molecule type" value="Genomic_DNA"/>
</dbReference>
<keyword evidence="4 5" id="KW-0411">Iron-sulfur</keyword>
<comment type="function">
    <text evidence="5">Catalyzes the conversion of 1-hydroxy-2-methyl-2-(E)-butenyl 4-diphosphate (HMBPP) into a mixture of isopentenyl diphosphate (IPP) and dimethylallyl diphosphate (DMAPP). Acts in the terminal step of the DOXP/MEP pathway for isoprenoid precursor biosynthesis.</text>
</comment>
<evidence type="ECO:0000256" key="2">
    <source>
        <dbReference type="ARBA" id="ARBA00022723"/>
    </source>
</evidence>
<dbReference type="CDD" id="cd13944">
    <property type="entry name" value="lytB_ispH"/>
    <property type="match status" value="1"/>
</dbReference>
<comment type="similarity">
    <text evidence="5">Belongs to the IspH family.</text>
</comment>
<dbReference type="Gene3D" id="3.40.1010.20">
    <property type="entry name" value="4-hydroxy-3-methylbut-2-enyl diphosphate reductase, catalytic domain"/>
    <property type="match status" value="2"/>
</dbReference>
<dbReference type="Pfam" id="PF02401">
    <property type="entry name" value="LYTB"/>
    <property type="match status" value="1"/>
</dbReference>
<evidence type="ECO:0000256" key="3">
    <source>
        <dbReference type="ARBA" id="ARBA00023004"/>
    </source>
</evidence>
<feature type="binding site" evidence="5">
    <location>
        <position position="263"/>
    </location>
    <ligand>
        <name>isopentenyl diphosphate</name>
        <dbReference type="ChEBI" id="CHEBI:128769"/>
    </ligand>
</feature>
<feature type="binding site" evidence="5">
    <location>
        <position position="75"/>
    </location>
    <ligand>
        <name>(2E)-4-hydroxy-3-methylbut-2-enyl diphosphate</name>
        <dbReference type="ChEBI" id="CHEBI:128753"/>
    </ligand>
</feature>
<keyword evidence="1 5" id="KW-0004">4Fe-4S</keyword>
<feature type="binding site" evidence="5">
    <location>
        <position position="222"/>
    </location>
    <ligand>
        <name>dimethylallyl diphosphate</name>
        <dbReference type="ChEBI" id="CHEBI:57623"/>
    </ligand>
</feature>
<evidence type="ECO:0000313" key="7">
    <source>
        <dbReference type="Proteomes" id="UP001222800"/>
    </source>
</evidence>
<feature type="binding site" evidence="5">
    <location>
        <position position="42"/>
    </location>
    <ligand>
        <name>dimethylallyl diphosphate</name>
        <dbReference type="ChEBI" id="CHEBI:57623"/>
    </ligand>
</feature>
<organism evidence="6 7">
    <name type="scientific">Tepidibacter hydrothermalis</name>
    <dbReference type="NCBI Taxonomy" id="3036126"/>
    <lineage>
        <taxon>Bacteria</taxon>
        <taxon>Bacillati</taxon>
        <taxon>Bacillota</taxon>
        <taxon>Clostridia</taxon>
        <taxon>Peptostreptococcales</taxon>
        <taxon>Peptostreptococcaceae</taxon>
        <taxon>Tepidibacter</taxon>
    </lineage>
</organism>
<feature type="binding site" evidence="5">
    <location>
        <position position="222"/>
    </location>
    <ligand>
        <name>(2E)-4-hydroxy-3-methylbut-2-enyl diphosphate</name>
        <dbReference type="ChEBI" id="CHEBI:128753"/>
    </ligand>
</feature>
<feature type="binding site" evidence="5">
    <location>
        <position position="221"/>
    </location>
    <ligand>
        <name>(2E)-4-hydroxy-3-methylbut-2-enyl diphosphate</name>
        <dbReference type="ChEBI" id="CHEBI:128753"/>
    </ligand>
</feature>
<feature type="binding site" evidence="5">
    <location>
        <position position="125"/>
    </location>
    <ligand>
        <name>(2E)-4-hydroxy-3-methylbut-2-enyl diphosphate</name>
        <dbReference type="ChEBI" id="CHEBI:128753"/>
    </ligand>
</feature>
<feature type="binding site" evidence="5">
    <location>
        <position position="220"/>
    </location>
    <ligand>
        <name>isopentenyl diphosphate</name>
        <dbReference type="ChEBI" id="CHEBI:128769"/>
    </ligand>
</feature>
<feature type="binding site" evidence="5">
    <location>
        <position position="42"/>
    </location>
    <ligand>
        <name>(2E)-4-hydroxy-3-methylbut-2-enyl diphosphate</name>
        <dbReference type="ChEBI" id="CHEBI:128753"/>
    </ligand>
</feature>
<comment type="pathway">
    <text evidence="5">Isoprenoid biosynthesis; dimethylallyl diphosphate biosynthesis; dimethylallyl diphosphate from (2E)-4-hydroxy-3-methylbutenyl diphosphate: step 1/1.</text>
</comment>
<dbReference type="PANTHER" id="PTHR30426">
    <property type="entry name" value="4-HYDROXY-3-METHYLBUT-2-ENYL DIPHOSPHATE REDUCTASE"/>
    <property type="match status" value="1"/>
</dbReference>
<feature type="binding site" evidence="5">
    <location>
        <position position="97"/>
    </location>
    <ligand>
        <name>[4Fe-4S] cluster</name>
        <dbReference type="ChEBI" id="CHEBI:49883"/>
    </ligand>
</feature>